<evidence type="ECO:0000313" key="5">
    <source>
        <dbReference type="Proteomes" id="UP000578697"/>
    </source>
</evidence>
<comment type="caution">
    <text evidence="4">The sequence shown here is derived from an EMBL/GenBank/DDBJ whole genome shotgun (WGS) entry which is preliminary data.</text>
</comment>
<proteinExistence type="predicted"/>
<keyword evidence="1" id="KW-0998">Cell outer membrane</keyword>
<dbReference type="Gene3D" id="2.60.450.10">
    <property type="entry name" value="Lipopolysaccharide (LPS) transport protein A like domain"/>
    <property type="match status" value="2"/>
</dbReference>
<evidence type="ECO:0000256" key="1">
    <source>
        <dbReference type="ARBA" id="ARBA00023237"/>
    </source>
</evidence>
<feature type="domain" description="Organic solvent tolerance-like N-terminal" evidence="3">
    <location>
        <begin position="95"/>
        <end position="193"/>
    </location>
</feature>
<gene>
    <name evidence="4" type="ORF">HNP77_000981</name>
</gene>
<dbReference type="RefSeq" id="WP_184652059.1">
    <property type="nucleotide sequence ID" value="NZ_JACHFR010000002.1"/>
</dbReference>
<dbReference type="Pfam" id="PF03968">
    <property type="entry name" value="LptD_N"/>
    <property type="match status" value="1"/>
</dbReference>
<reference evidence="4 5" key="1">
    <citation type="submission" date="2020-08" db="EMBL/GenBank/DDBJ databases">
        <title>Genomic Encyclopedia of Type Strains, Phase IV (KMG-IV): sequencing the most valuable type-strain genomes for metagenomic binning, comparative biology and taxonomic classification.</title>
        <authorList>
            <person name="Goeker M."/>
        </authorList>
    </citation>
    <scope>NUCLEOTIDE SEQUENCE [LARGE SCALE GENOMIC DNA]</scope>
    <source>
        <strain evidence="4 5">DSM 103679</strain>
    </source>
</reference>
<dbReference type="InterPro" id="IPR005653">
    <property type="entry name" value="OstA-like_N"/>
</dbReference>
<dbReference type="InterPro" id="IPR050218">
    <property type="entry name" value="LptD"/>
</dbReference>
<name>A0A840SGS7_9SPIR</name>
<evidence type="ECO:0000256" key="2">
    <source>
        <dbReference type="SAM" id="MobiDB-lite"/>
    </source>
</evidence>
<accession>A0A840SGS7</accession>
<evidence type="ECO:0000259" key="3">
    <source>
        <dbReference type="Pfam" id="PF03968"/>
    </source>
</evidence>
<dbReference type="Proteomes" id="UP000578697">
    <property type="component" value="Unassembled WGS sequence"/>
</dbReference>
<feature type="region of interest" description="Disordered" evidence="2">
    <location>
        <begin position="198"/>
        <end position="235"/>
    </location>
</feature>
<organism evidence="4 5">
    <name type="scientific">Treponema rectale</name>
    <dbReference type="NCBI Taxonomy" id="744512"/>
    <lineage>
        <taxon>Bacteria</taxon>
        <taxon>Pseudomonadati</taxon>
        <taxon>Spirochaetota</taxon>
        <taxon>Spirochaetia</taxon>
        <taxon>Spirochaetales</taxon>
        <taxon>Treponemataceae</taxon>
        <taxon>Treponema</taxon>
    </lineage>
</organism>
<keyword evidence="5" id="KW-1185">Reference proteome</keyword>
<protein>
    <submittedName>
        <fullName evidence="4">Lipopolysaccharide export system protein LptA</fullName>
    </submittedName>
</protein>
<dbReference type="PANTHER" id="PTHR30189:SF1">
    <property type="entry name" value="LPS-ASSEMBLY PROTEIN LPTD"/>
    <property type="match status" value="1"/>
</dbReference>
<sequence length="235" mass="25734">MNSFKKYILSYLLVLLFILTSAYSEKITFSASSMSGTAGDSNGKTVLSGNAHILTETMEISADQIELSGKDYRIISASGNISGKNLETKMTFTCQSMSYDRETKVALLENAVHLVDTENDVTADAEIIEYSQNSNVAVMQIQVNLTQKDNKCTAAHAIYRKNEQMLEMSGNPNITQGTDTFRAQNITLNLETQEITLDGRVKGSVTTTPKEEKSPSEPVQTEPPAAEGSKEPENE</sequence>
<keyword evidence="1" id="KW-0472">Membrane</keyword>
<evidence type="ECO:0000313" key="4">
    <source>
        <dbReference type="EMBL" id="MBB5218612.1"/>
    </source>
</evidence>
<dbReference type="AlphaFoldDB" id="A0A840SGS7"/>
<dbReference type="GO" id="GO:1990351">
    <property type="term" value="C:transporter complex"/>
    <property type="evidence" value="ECO:0007669"/>
    <property type="project" value="TreeGrafter"/>
</dbReference>
<dbReference type="PANTHER" id="PTHR30189">
    <property type="entry name" value="LPS-ASSEMBLY PROTEIN"/>
    <property type="match status" value="1"/>
</dbReference>
<dbReference type="GO" id="GO:0009279">
    <property type="term" value="C:cell outer membrane"/>
    <property type="evidence" value="ECO:0007669"/>
    <property type="project" value="TreeGrafter"/>
</dbReference>
<dbReference type="EMBL" id="JACHFR010000002">
    <property type="protein sequence ID" value="MBB5218612.1"/>
    <property type="molecule type" value="Genomic_DNA"/>
</dbReference>